<keyword evidence="2" id="KW-0812">Transmembrane</keyword>
<comment type="subcellular location">
    <subcellularLocation>
        <location evidence="1">Membrane</location>
        <topology evidence="1">Single-pass type I membrane protein</topology>
    </subcellularLocation>
</comment>
<dbReference type="PANTHER" id="PTHR12223">
    <property type="entry name" value="VESICULAR MANNOSE-BINDING LECTIN"/>
    <property type="match status" value="1"/>
</dbReference>
<evidence type="ECO:0000313" key="9">
    <source>
        <dbReference type="EMBL" id="KAG5177570.1"/>
    </source>
</evidence>
<evidence type="ECO:0000256" key="5">
    <source>
        <dbReference type="ARBA" id="ARBA00023136"/>
    </source>
</evidence>
<evidence type="ECO:0000313" key="10">
    <source>
        <dbReference type="Proteomes" id="UP000664859"/>
    </source>
</evidence>
<protein>
    <recommendedName>
        <fullName evidence="8">L-type lectin-like domain-containing protein</fullName>
    </recommendedName>
</protein>
<evidence type="ECO:0000256" key="4">
    <source>
        <dbReference type="ARBA" id="ARBA00022989"/>
    </source>
</evidence>
<keyword evidence="3 7" id="KW-0732">Signal</keyword>
<comment type="caution">
    <text evidence="9">The sequence shown here is derived from an EMBL/GenBank/DDBJ whole genome shotgun (WGS) entry which is preliminary data.</text>
</comment>
<proteinExistence type="predicted"/>
<evidence type="ECO:0000259" key="8">
    <source>
        <dbReference type="PROSITE" id="PS51328"/>
    </source>
</evidence>
<dbReference type="GO" id="GO:0006888">
    <property type="term" value="P:endoplasmic reticulum to Golgi vesicle-mediated transport"/>
    <property type="evidence" value="ECO:0007669"/>
    <property type="project" value="TreeGrafter"/>
</dbReference>
<reference evidence="9" key="1">
    <citation type="submission" date="2021-02" db="EMBL/GenBank/DDBJ databases">
        <title>First Annotated Genome of the Yellow-green Alga Tribonema minus.</title>
        <authorList>
            <person name="Mahan K.M."/>
        </authorList>
    </citation>
    <scope>NUCLEOTIDE SEQUENCE</scope>
    <source>
        <strain evidence="9">UTEX B ZZ1240</strain>
    </source>
</reference>
<sequence length="954" mass="101742">MSSLIALGAIVAAAVVGAPAVVADKLSAVSFAPPFEQHDSTGARIIAPGWVTDGVTKVAKNFVRLTPDRASKKGSAWSKSPIGKTEATVIVEFRISGKGRRLFGDGLAVWLAQPYRTHDAAWDDDFYFGDQAYGDQAAGNNVYHAWNEWPLGDFHAFEPDFKGIGVIFDTYVNADLPNHKDVTVVINDRNTTDTHVLLENSHGCMSLVRWFEGRDDFHAGKVSSKAKITVANNELTVLVDPKNTGAWQECTKVQLPTDKLEAGWLSSAHIGVTASTGQLADNHDLLRVDVYSDEASADTGEQIRAKRGHEMADSMLAKGAQESGQLVGMKGGVDADGKPLPVEQMTSEERLTRLETYLNVLLVKLELVEHHLEHEMIDLAQTTMESSVALKSQEDRIELQVNHLDIKMSAAEARLQELVEQGIVAAAQRARGWRVPVLLLALFLVTAQVLAAKHPETGTRPGVVDTPMEQVRGLAHDHSDRPEDAASAAGLRLEVEAADILSTLSAAGAGKAGGLDGLRYEHLLMAAGPGIGQKRRPIACSSVWRRLLGSTAARSVKGKISGLLASMSQFGVGYRSGVEHVAARARVWHELYGTTIQLDCENAFNSVDRAAIVRGLMLFCPELLPHFESVYCGDTAPEMRVEVNVAAAFLLFYPDGVNATPGSMPAYGHSTAEPPAPHCAFLDDLNVLQAAYFDDAAAAGVAEVIRRLAAGGLRVRPDKSLAIAMRGTVFDEAARARLRALDIPFVDTTMPESSQGFTSVGAAAAAATVPGPQAAAAAAPSTPAKTQTSAEESSCSGGQEDDDDDWEAYADEICRKDCLVEDLEAASAGAVGKPTQAAPIGDSRDTSRRRQQASARVLAQLRSQRASGAMAWMSVPPTANDRPGAAPMSSMAAATMILIAIFIDGWGIQGEILIELSISLARELAERVMAYTRGARMLGCVAAPVSKLLGHSAD</sequence>
<dbReference type="GO" id="GO:0030134">
    <property type="term" value="C:COPII-coated ER to Golgi transport vesicle"/>
    <property type="evidence" value="ECO:0007669"/>
    <property type="project" value="TreeGrafter"/>
</dbReference>
<dbReference type="AlphaFoldDB" id="A0A835YLV0"/>
<feature type="compositionally biased region" description="Low complexity" evidence="6">
    <location>
        <begin position="774"/>
        <end position="790"/>
    </location>
</feature>
<dbReference type="InterPro" id="IPR051136">
    <property type="entry name" value="Intracellular_Lectin-GPT"/>
</dbReference>
<dbReference type="EMBL" id="JAFCMP010000524">
    <property type="protein sequence ID" value="KAG5177570.1"/>
    <property type="molecule type" value="Genomic_DNA"/>
</dbReference>
<evidence type="ECO:0000256" key="2">
    <source>
        <dbReference type="ARBA" id="ARBA00022692"/>
    </source>
</evidence>
<keyword evidence="4" id="KW-1133">Transmembrane helix</keyword>
<dbReference type="Proteomes" id="UP000664859">
    <property type="component" value="Unassembled WGS sequence"/>
</dbReference>
<dbReference type="GO" id="GO:0000139">
    <property type="term" value="C:Golgi membrane"/>
    <property type="evidence" value="ECO:0007669"/>
    <property type="project" value="TreeGrafter"/>
</dbReference>
<organism evidence="9 10">
    <name type="scientific">Tribonema minus</name>
    <dbReference type="NCBI Taxonomy" id="303371"/>
    <lineage>
        <taxon>Eukaryota</taxon>
        <taxon>Sar</taxon>
        <taxon>Stramenopiles</taxon>
        <taxon>Ochrophyta</taxon>
        <taxon>PX clade</taxon>
        <taxon>Xanthophyceae</taxon>
        <taxon>Tribonematales</taxon>
        <taxon>Tribonemataceae</taxon>
        <taxon>Tribonema</taxon>
    </lineage>
</organism>
<keyword evidence="10" id="KW-1185">Reference proteome</keyword>
<accession>A0A835YLV0</accession>
<evidence type="ECO:0000256" key="3">
    <source>
        <dbReference type="ARBA" id="ARBA00022729"/>
    </source>
</evidence>
<dbReference type="InterPro" id="IPR005052">
    <property type="entry name" value="Lectin_leg"/>
</dbReference>
<dbReference type="SUPFAM" id="SSF49899">
    <property type="entry name" value="Concanavalin A-like lectins/glucanases"/>
    <property type="match status" value="1"/>
</dbReference>
<keyword evidence="5" id="KW-0472">Membrane</keyword>
<feature type="signal peptide" evidence="7">
    <location>
        <begin position="1"/>
        <end position="23"/>
    </location>
</feature>
<feature type="chain" id="PRO_5032552290" description="L-type lectin-like domain-containing protein" evidence="7">
    <location>
        <begin position="24"/>
        <end position="954"/>
    </location>
</feature>
<dbReference type="Gene3D" id="2.60.120.200">
    <property type="match status" value="1"/>
</dbReference>
<dbReference type="Pfam" id="PF03388">
    <property type="entry name" value="Lectin_leg-like"/>
    <property type="match status" value="2"/>
</dbReference>
<name>A0A835YLV0_9STRA</name>
<dbReference type="CDD" id="cd07308">
    <property type="entry name" value="lectin_leg-like"/>
    <property type="match status" value="1"/>
</dbReference>
<gene>
    <name evidence="9" type="ORF">JKP88DRAFT_350693</name>
</gene>
<dbReference type="GO" id="GO:0005793">
    <property type="term" value="C:endoplasmic reticulum-Golgi intermediate compartment"/>
    <property type="evidence" value="ECO:0007669"/>
    <property type="project" value="TreeGrafter"/>
</dbReference>
<dbReference type="OrthoDB" id="270293at2759"/>
<dbReference type="PANTHER" id="PTHR12223:SF28">
    <property type="entry name" value="LECTIN, MANNOSE BINDING 1 LIKE"/>
    <property type="match status" value="1"/>
</dbReference>
<dbReference type="GO" id="GO:0005789">
    <property type="term" value="C:endoplasmic reticulum membrane"/>
    <property type="evidence" value="ECO:0007669"/>
    <property type="project" value="TreeGrafter"/>
</dbReference>
<evidence type="ECO:0000256" key="7">
    <source>
        <dbReference type="SAM" id="SignalP"/>
    </source>
</evidence>
<evidence type="ECO:0000256" key="6">
    <source>
        <dbReference type="SAM" id="MobiDB-lite"/>
    </source>
</evidence>
<feature type="domain" description="L-type lectin-like" evidence="8">
    <location>
        <begin position="23"/>
        <end position="293"/>
    </location>
</feature>
<dbReference type="PROSITE" id="PS51328">
    <property type="entry name" value="L_LECTIN_LIKE"/>
    <property type="match status" value="1"/>
</dbReference>
<dbReference type="InterPro" id="IPR013320">
    <property type="entry name" value="ConA-like_dom_sf"/>
</dbReference>
<dbReference type="GO" id="GO:0005537">
    <property type="term" value="F:D-mannose binding"/>
    <property type="evidence" value="ECO:0007669"/>
    <property type="project" value="TreeGrafter"/>
</dbReference>
<feature type="region of interest" description="Disordered" evidence="6">
    <location>
        <begin position="830"/>
        <end position="853"/>
    </location>
</feature>
<feature type="region of interest" description="Disordered" evidence="6">
    <location>
        <begin position="774"/>
        <end position="804"/>
    </location>
</feature>
<evidence type="ECO:0000256" key="1">
    <source>
        <dbReference type="ARBA" id="ARBA00004479"/>
    </source>
</evidence>